<dbReference type="OrthoDB" id="8538786at2"/>
<name>A0A418YJ44_9GAMM</name>
<dbReference type="EMBL" id="QZCH01000002">
    <property type="protein sequence ID" value="RJG50642.1"/>
    <property type="molecule type" value="Genomic_DNA"/>
</dbReference>
<feature type="transmembrane region" description="Helical" evidence="7">
    <location>
        <begin position="293"/>
        <end position="312"/>
    </location>
</feature>
<feature type="transmembrane region" description="Helical" evidence="7">
    <location>
        <begin position="363"/>
        <end position="382"/>
    </location>
</feature>
<dbReference type="PANTHER" id="PTHR30250">
    <property type="entry name" value="PST FAMILY PREDICTED COLANIC ACID TRANSPORTER"/>
    <property type="match status" value="1"/>
</dbReference>
<organism evidence="8 9">
    <name type="scientific">Motilimonas pumila</name>
    <dbReference type="NCBI Taxonomy" id="2303987"/>
    <lineage>
        <taxon>Bacteria</taxon>
        <taxon>Pseudomonadati</taxon>
        <taxon>Pseudomonadota</taxon>
        <taxon>Gammaproteobacteria</taxon>
        <taxon>Alteromonadales</taxon>
        <taxon>Alteromonadales genera incertae sedis</taxon>
        <taxon>Motilimonas</taxon>
    </lineage>
</organism>
<keyword evidence="9" id="KW-1185">Reference proteome</keyword>
<feature type="transmembrane region" description="Helical" evidence="7">
    <location>
        <begin position="155"/>
        <end position="174"/>
    </location>
</feature>
<evidence type="ECO:0000256" key="1">
    <source>
        <dbReference type="ARBA" id="ARBA00004651"/>
    </source>
</evidence>
<keyword evidence="5 7" id="KW-1133">Transmembrane helix</keyword>
<evidence type="ECO:0000256" key="5">
    <source>
        <dbReference type="ARBA" id="ARBA00022989"/>
    </source>
</evidence>
<evidence type="ECO:0000256" key="7">
    <source>
        <dbReference type="SAM" id="Phobius"/>
    </source>
</evidence>
<feature type="transmembrane region" description="Helical" evidence="7">
    <location>
        <begin position="388"/>
        <end position="408"/>
    </location>
</feature>
<comment type="subcellular location">
    <subcellularLocation>
        <location evidence="1">Cell membrane</location>
        <topology evidence="1">Multi-pass membrane protein</topology>
    </subcellularLocation>
</comment>
<evidence type="ECO:0000313" key="9">
    <source>
        <dbReference type="Proteomes" id="UP000283255"/>
    </source>
</evidence>
<reference evidence="8 9" key="2">
    <citation type="submission" date="2019-01" db="EMBL/GenBank/DDBJ databases">
        <title>Motilimonas pumilus sp. nov., isolated from the gut of sea cucumber (Apostichopus japonicus).</title>
        <authorList>
            <person name="Wang F.-Q."/>
            <person name="Ren L.-H."/>
            <person name="Lin Y.-W."/>
            <person name="Sun G.-H."/>
            <person name="Du Z.-J."/>
            <person name="Zhao J.-X."/>
            <person name="Liu X.-J."/>
            <person name="Liu L.-J."/>
        </authorList>
    </citation>
    <scope>NUCLEOTIDE SEQUENCE [LARGE SCALE GENOMIC DNA]</scope>
    <source>
        <strain evidence="8 9">PLHSC7-2</strain>
    </source>
</reference>
<dbReference type="Proteomes" id="UP000283255">
    <property type="component" value="Unassembled WGS sequence"/>
</dbReference>
<dbReference type="InterPro" id="IPR050833">
    <property type="entry name" value="Poly_Biosynth_Transport"/>
</dbReference>
<keyword evidence="3" id="KW-1003">Cell membrane</keyword>
<evidence type="ECO:0000256" key="3">
    <source>
        <dbReference type="ARBA" id="ARBA00022475"/>
    </source>
</evidence>
<evidence type="ECO:0000313" key="8">
    <source>
        <dbReference type="EMBL" id="RJG50642.1"/>
    </source>
</evidence>
<feature type="transmembrane region" description="Helical" evidence="7">
    <location>
        <begin position="420"/>
        <end position="439"/>
    </location>
</feature>
<comment type="caution">
    <text evidence="8">The sequence shown here is derived from an EMBL/GenBank/DDBJ whole genome shotgun (WGS) entry which is preliminary data.</text>
</comment>
<dbReference type="Pfam" id="PF13440">
    <property type="entry name" value="Polysacc_synt_3"/>
    <property type="match status" value="1"/>
</dbReference>
<dbReference type="AlphaFoldDB" id="A0A418YJ44"/>
<gene>
    <name evidence="8" type="ORF">D1Z90_03990</name>
</gene>
<proteinExistence type="inferred from homology"/>
<evidence type="ECO:0000256" key="2">
    <source>
        <dbReference type="ARBA" id="ARBA00007430"/>
    </source>
</evidence>
<keyword evidence="4 7" id="KW-0812">Transmembrane</keyword>
<sequence>MSSQDSSQIDAKKAMFAGALWTIAMRWGGKFLGLISTIIVARLVLPEDFAVIAMAMLVVGLLEAFIDLGAATALMREPNPSKHFIHSAWSMRLVQCICLSLLLCVLAYPASLYFQEPKLVSVIWVLAFCTCLIGCNNIGLVLARKALNFSLDFRLMLCSKVLQVIATIAAAFYFGDYRALITGVVVGYVAATALSYVMHPYRPWFSTQAWPQIWQFSKWLVLANTASYLLRKLDQIVAGRMANSHVFGLYNVGADIGELPTSQLGPAILKSLLPVLSSIQDDMQRVNRGVLKVMAILNSLTLPAGFGTAAIAQPLGLMLLGPTWQGATPFIALFAICSALKVAPKPLSSLLILRGYSKNQSSILWLELSSFVIAALLLVPEFDIFGLVYARIFAATIIILAFCYQAYIKCGLPFASPIVYILRPLLLSICMFLLINLTLNHLQTDLLWLQLLVAISLGAVSYTLMMLISWWGCGKPEGLEMEIFNWLKKQRNKGAKTC</sequence>
<feature type="transmembrane region" description="Helical" evidence="7">
    <location>
        <begin position="20"/>
        <end position="45"/>
    </location>
</feature>
<dbReference type="RefSeq" id="WP_119909443.1">
    <property type="nucleotide sequence ID" value="NZ_QZCH01000002.1"/>
</dbReference>
<accession>A0A418YJ44</accession>
<reference evidence="8 9" key="1">
    <citation type="submission" date="2018-09" db="EMBL/GenBank/DDBJ databases">
        <authorList>
            <person name="Wang F."/>
        </authorList>
    </citation>
    <scope>NUCLEOTIDE SEQUENCE [LARGE SCALE GENOMIC DNA]</scope>
    <source>
        <strain evidence="8 9">PLHSC7-2</strain>
    </source>
</reference>
<evidence type="ECO:0000256" key="6">
    <source>
        <dbReference type="ARBA" id="ARBA00023136"/>
    </source>
</evidence>
<feature type="transmembrane region" description="Helical" evidence="7">
    <location>
        <begin position="51"/>
        <end position="75"/>
    </location>
</feature>
<evidence type="ECO:0000256" key="4">
    <source>
        <dbReference type="ARBA" id="ARBA00022692"/>
    </source>
</evidence>
<protein>
    <submittedName>
        <fullName evidence="8">Polysaccharide biosynthesis protein</fullName>
    </submittedName>
</protein>
<dbReference type="GO" id="GO:0005886">
    <property type="term" value="C:plasma membrane"/>
    <property type="evidence" value="ECO:0007669"/>
    <property type="project" value="UniProtKB-SubCell"/>
</dbReference>
<feature type="transmembrane region" description="Helical" evidence="7">
    <location>
        <begin position="180"/>
        <end position="198"/>
    </location>
</feature>
<feature type="transmembrane region" description="Helical" evidence="7">
    <location>
        <begin position="451"/>
        <end position="473"/>
    </location>
</feature>
<comment type="similarity">
    <text evidence="2">Belongs to the polysaccharide synthase family.</text>
</comment>
<feature type="transmembrane region" description="Helical" evidence="7">
    <location>
        <begin position="96"/>
        <end position="115"/>
    </location>
</feature>
<feature type="transmembrane region" description="Helical" evidence="7">
    <location>
        <begin position="121"/>
        <end position="143"/>
    </location>
</feature>
<keyword evidence="6 7" id="KW-0472">Membrane</keyword>
<dbReference type="PANTHER" id="PTHR30250:SF10">
    <property type="entry name" value="LIPOPOLYSACCHARIDE BIOSYNTHESIS PROTEIN WZXC"/>
    <property type="match status" value="1"/>
</dbReference>